<evidence type="ECO:0000256" key="1">
    <source>
        <dbReference type="SAM" id="Coils"/>
    </source>
</evidence>
<feature type="transmembrane region" description="Helical" evidence="2">
    <location>
        <begin position="16"/>
        <end position="40"/>
    </location>
</feature>
<dbReference type="AlphaFoldDB" id="A0A1I0SH52"/>
<feature type="coiled-coil region" evidence="1">
    <location>
        <begin position="40"/>
        <end position="67"/>
    </location>
</feature>
<evidence type="ECO:0000313" key="3">
    <source>
        <dbReference type="EMBL" id="SFA38844.1"/>
    </source>
</evidence>
<keyword evidence="1" id="KW-0175">Coiled coil</keyword>
<evidence type="ECO:0000313" key="4">
    <source>
        <dbReference type="Proteomes" id="UP000198650"/>
    </source>
</evidence>
<dbReference type="STRING" id="186116.SAMN05192569_1001189"/>
<proteinExistence type="predicted"/>
<protein>
    <submittedName>
        <fullName evidence="3">Type IV pilus assembly protein PilN</fullName>
    </submittedName>
</protein>
<accession>A0A1I0SH52</accession>
<dbReference type="Proteomes" id="UP000198650">
    <property type="component" value="Unassembled WGS sequence"/>
</dbReference>
<dbReference type="OrthoDB" id="2971140at2"/>
<organism evidence="3 4">
    <name type="scientific">Parageobacillus thermantarcticus</name>
    <dbReference type="NCBI Taxonomy" id="186116"/>
    <lineage>
        <taxon>Bacteria</taxon>
        <taxon>Bacillati</taxon>
        <taxon>Bacillota</taxon>
        <taxon>Bacilli</taxon>
        <taxon>Bacillales</taxon>
        <taxon>Anoxybacillaceae</taxon>
        <taxon>Parageobacillus</taxon>
    </lineage>
</organism>
<keyword evidence="2" id="KW-0472">Membrane</keyword>
<keyword evidence="2" id="KW-1133">Transmembrane helix</keyword>
<evidence type="ECO:0000256" key="2">
    <source>
        <dbReference type="SAM" id="Phobius"/>
    </source>
</evidence>
<keyword evidence="4" id="KW-1185">Reference proteome</keyword>
<name>A0A1I0SH52_9BACL</name>
<sequence>MFVDINLLPKKEPKNVVFLLSTVIVTAMAAIAAAVFYVLIDRAETQIDSLEKELKQTQALQAIEQQKLADMQSVKEIEELDKTVQWAKDYPLKMVPLLRNMTALLPERGFIMNFSYAEDGTVTVSVQFDTSEQAAYYLKRLSDAKFIADVQLKSLSAVNANEESDEQRTTEERVVPRYLAQYEMHVDKQALEEKEKQP</sequence>
<dbReference type="EMBL" id="FOJS01000001">
    <property type="protein sequence ID" value="SFA38844.1"/>
    <property type="molecule type" value="Genomic_DNA"/>
</dbReference>
<reference evidence="4" key="1">
    <citation type="submission" date="2016-10" db="EMBL/GenBank/DDBJ databases">
        <authorList>
            <person name="Varghese N."/>
            <person name="Submissions S."/>
        </authorList>
    </citation>
    <scope>NUCLEOTIDE SEQUENCE [LARGE SCALE GENOMIC DNA]</scope>
    <source>
        <strain evidence="4">M1</strain>
    </source>
</reference>
<keyword evidence="2" id="KW-0812">Transmembrane</keyword>
<gene>
    <name evidence="3" type="ORF">SAMN05192569_1001189</name>
</gene>